<accession>A0A4D4KQ56</accession>
<reference evidence="2 3" key="1">
    <citation type="journal article" date="2020" name="Int. J. Syst. Evol. Microbiol.">
        <title>Reclassification of Streptomyces castelarensis and Streptomyces sporoclivatus as later heterotypic synonyms of Streptomyces antimycoticus.</title>
        <authorList>
            <person name="Komaki H."/>
            <person name="Tamura T."/>
        </authorList>
    </citation>
    <scope>NUCLEOTIDE SEQUENCE [LARGE SCALE GENOMIC DNA]</scope>
    <source>
        <strain evidence="2 3">NBRC 12839</strain>
    </source>
</reference>
<keyword evidence="3" id="KW-1185">Reference proteome</keyword>
<gene>
    <name evidence="2" type="ORF">SANT12839_099180</name>
</gene>
<name>A0A4D4KQ56_9ACTN</name>
<dbReference type="RefSeq" id="WP_162003976.1">
    <property type="nucleotide sequence ID" value="NZ_BJHV01000001.1"/>
</dbReference>
<proteinExistence type="predicted"/>
<evidence type="ECO:0000256" key="1">
    <source>
        <dbReference type="SAM" id="MobiDB-lite"/>
    </source>
</evidence>
<feature type="region of interest" description="Disordered" evidence="1">
    <location>
        <begin position="1"/>
        <end position="36"/>
    </location>
</feature>
<evidence type="ECO:0000313" key="2">
    <source>
        <dbReference type="EMBL" id="GDY49036.1"/>
    </source>
</evidence>
<dbReference type="AlphaFoldDB" id="A0A4D4KQ56"/>
<dbReference type="Proteomes" id="UP000299290">
    <property type="component" value="Unassembled WGS sequence"/>
</dbReference>
<sequence>MTSRGVEPSPGVVHGAGPATAGGDGVHGHRNASQAAPGPNWEYFTWACADFGAGRVDTFRSAPVGTGAA</sequence>
<protein>
    <submittedName>
        <fullName evidence="2">Uncharacterized protein</fullName>
    </submittedName>
</protein>
<dbReference type="EMBL" id="BJHV01000001">
    <property type="protein sequence ID" value="GDY49036.1"/>
    <property type="molecule type" value="Genomic_DNA"/>
</dbReference>
<evidence type="ECO:0000313" key="3">
    <source>
        <dbReference type="Proteomes" id="UP000299290"/>
    </source>
</evidence>
<organism evidence="2 3">
    <name type="scientific">Streptomyces antimycoticus</name>
    <dbReference type="NCBI Taxonomy" id="68175"/>
    <lineage>
        <taxon>Bacteria</taxon>
        <taxon>Bacillati</taxon>
        <taxon>Actinomycetota</taxon>
        <taxon>Actinomycetes</taxon>
        <taxon>Kitasatosporales</taxon>
        <taxon>Streptomycetaceae</taxon>
        <taxon>Streptomyces</taxon>
        <taxon>Streptomyces violaceusniger group</taxon>
    </lineage>
</organism>
<comment type="caution">
    <text evidence="2">The sequence shown here is derived from an EMBL/GenBank/DDBJ whole genome shotgun (WGS) entry which is preliminary data.</text>
</comment>